<evidence type="ECO:0000256" key="4">
    <source>
        <dbReference type="SAM" id="MobiDB-lite"/>
    </source>
</evidence>
<dbReference type="FunFam" id="3.40.50.720:FF:000144">
    <property type="entry name" value="Malate dehydrogenase [NADP]"/>
    <property type="match status" value="1"/>
</dbReference>
<name>A0A9J6DLV6_RHIMP</name>
<dbReference type="GO" id="GO:0006108">
    <property type="term" value="P:malate metabolic process"/>
    <property type="evidence" value="ECO:0007669"/>
    <property type="project" value="InterPro"/>
</dbReference>
<gene>
    <name evidence="7" type="ORF">HPB51_006246</name>
</gene>
<feature type="domain" description="Lactate/malate dehydrogenase N-terminal" evidence="5">
    <location>
        <begin position="206"/>
        <end position="344"/>
    </location>
</feature>
<feature type="compositionally biased region" description="Polar residues" evidence="4">
    <location>
        <begin position="159"/>
        <end position="169"/>
    </location>
</feature>
<evidence type="ECO:0000256" key="2">
    <source>
        <dbReference type="ARBA" id="ARBA00019899"/>
    </source>
</evidence>
<dbReference type="Pfam" id="PF02866">
    <property type="entry name" value="Ldh_1_C"/>
    <property type="match status" value="1"/>
</dbReference>
<dbReference type="InterPro" id="IPR036291">
    <property type="entry name" value="NAD(P)-bd_dom_sf"/>
</dbReference>
<dbReference type="InterPro" id="IPR001236">
    <property type="entry name" value="Lactate/malate_DH_N"/>
</dbReference>
<dbReference type="GO" id="GO:0016615">
    <property type="term" value="F:malate dehydrogenase activity"/>
    <property type="evidence" value="ECO:0007669"/>
    <property type="project" value="InterPro"/>
</dbReference>
<dbReference type="OMA" id="CMSEREF"/>
<dbReference type="InterPro" id="IPR015955">
    <property type="entry name" value="Lactate_DH/Glyco_Ohase_4_C"/>
</dbReference>
<reference evidence="7" key="2">
    <citation type="submission" date="2021-09" db="EMBL/GenBank/DDBJ databases">
        <authorList>
            <person name="Jia N."/>
            <person name="Wang J."/>
            <person name="Shi W."/>
            <person name="Du L."/>
            <person name="Sun Y."/>
            <person name="Zhan W."/>
            <person name="Jiang J."/>
            <person name="Wang Q."/>
            <person name="Zhang B."/>
            <person name="Ji P."/>
            <person name="Sakyi L.B."/>
            <person name="Cui X."/>
            <person name="Yuan T."/>
            <person name="Jiang B."/>
            <person name="Yang W."/>
            <person name="Lam T.T.-Y."/>
            <person name="Chang Q."/>
            <person name="Ding S."/>
            <person name="Wang X."/>
            <person name="Zhu J."/>
            <person name="Ruan X."/>
            <person name="Zhao L."/>
            <person name="Wei J."/>
            <person name="Que T."/>
            <person name="Du C."/>
            <person name="Cheng J."/>
            <person name="Dai P."/>
            <person name="Han X."/>
            <person name="Huang E."/>
            <person name="Gao Y."/>
            <person name="Liu J."/>
            <person name="Shao H."/>
            <person name="Ye R."/>
            <person name="Li L."/>
            <person name="Wei W."/>
            <person name="Wang X."/>
            <person name="Wang C."/>
            <person name="Huo Q."/>
            <person name="Li W."/>
            <person name="Guo W."/>
            <person name="Chen H."/>
            <person name="Chen S."/>
            <person name="Zhou L."/>
            <person name="Zhou L."/>
            <person name="Ni X."/>
            <person name="Tian J."/>
            <person name="Zhou Y."/>
            <person name="Sheng Y."/>
            <person name="Liu T."/>
            <person name="Pan Y."/>
            <person name="Xia L."/>
            <person name="Li J."/>
            <person name="Zhao F."/>
            <person name="Cao W."/>
        </authorList>
    </citation>
    <scope>NUCLEOTIDE SEQUENCE</scope>
    <source>
        <strain evidence="7">Rmic-2018</strain>
        <tissue evidence="7">Larvae</tissue>
    </source>
</reference>
<evidence type="ECO:0000259" key="5">
    <source>
        <dbReference type="Pfam" id="PF00056"/>
    </source>
</evidence>
<dbReference type="OrthoDB" id="4069699at2759"/>
<evidence type="ECO:0000256" key="3">
    <source>
        <dbReference type="ARBA" id="ARBA00023002"/>
    </source>
</evidence>
<keyword evidence="8" id="KW-1185">Reference proteome</keyword>
<sequence>MSTAVSKPSRSKEAASRKSSENVRPPSPKSSKTSKTPKSPGSHEVLIPDEWDKKKGHKLPAERGPTMEEYADTAHSPAHEESLSGPVPAEEASTTHEDETTSVRGRRSSSVSMEHQREFERPRRRVDKRPDEMNSEEEPFVKPGTMRPKAPPPQIAKATRSSGLSSPMSKTFPAMSEQEFLSRVGSGVMVRQEPAFKEPIRVLVTAVTTELAYRMLIPLARGDVFGVDQPIVLHLYDESENISDMEGIAMEMEDCSFELLKQIVFTGEDEVAFLNVDVAFLNDSVPVDGDRALFEKCVQTYAGHGKALSAHAKKTVKVIITGHPINTNTYVCIRYAKSIPYENFTGLSRLNHNRAVTLLSQRLGVIPNKIVNMIVWGHRGDMLLPDYSRSVVIKKAKRYKISDLVSRDYLDEGLPEDVKIRDDLVQKLTKHPGILSRAKAACDQMRDWWIGLPAGQFVTMSVLSDGVYGVPPDLVFSYPVFIDNARSWKVVQGIPVDEKLRHCITESAKDLERERDEAMEVCTELAL</sequence>
<feature type="compositionally biased region" description="Low complexity" evidence="4">
    <location>
        <begin position="29"/>
        <end position="40"/>
    </location>
</feature>
<dbReference type="GO" id="GO:0016616">
    <property type="term" value="F:oxidoreductase activity, acting on the CH-OH group of donors, NAD or NADP as acceptor"/>
    <property type="evidence" value="ECO:0007669"/>
    <property type="project" value="InterPro"/>
</dbReference>
<dbReference type="VEuPathDB" id="VectorBase:LOC119172800"/>
<keyword evidence="3" id="KW-0560">Oxidoreductase</keyword>
<dbReference type="Proteomes" id="UP000821866">
    <property type="component" value="Chromosome 6"/>
</dbReference>
<comment type="similarity">
    <text evidence="1">Belongs to the LDH/MDH superfamily. MDH type 2 family.</text>
</comment>
<dbReference type="SUPFAM" id="SSF56327">
    <property type="entry name" value="LDH C-terminal domain-like"/>
    <property type="match status" value="1"/>
</dbReference>
<dbReference type="Gene3D" id="3.40.50.720">
    <property type="entry name" value="NAD(P)-binding Rossmann-like Domain"/>
    <property type="match status" value="1"/>
</dbReference>
<feature type="compositionally biased region" description="Basic and acidic residues" evidence="4">
    <location>
        <begin position="10"/>
        <end position="21"/>
    </location>
</feature>
<dbReference type="EMBL" id="JABSTU010000008">
    <property type="protein sequence ID" value="KAH8022888.1"/>
    <property type="molecule type" value="Genomic_DNA"/>
</dbReference>
<dbReference type="Pfam" id="PF00056">
    <property type="entry name" value="Ldh_1_N"/>
    <property type="match status" value="1"/>
</dbReference>
<evidence type="ECO:0000259" key="6">
    <source>
        <dbReference type="Pfam" id="PF02866"/>
    </source>
</evidence>
<feature type="region of interest" description="Disordered" evidence="4">
    <location>
        <begin position="1"/>
        <end position="170"/>
    </location>
</feature>
<dbReference type="PANTHER" id="PTHR23382">
    <property type="entry name" value="MALATE DEHYDROGENASE"/>
    <property type="match status" value="1"/>
</dbReference>
<proteinExistence type="inferred from homology"/>
<accession>A0A9J6DLV6</accession>
<comment type="caution">
    <text evidence="7">The sequence shown here is derived from an EMBL/GenBank/DDBJ whole genome shotgun (WGS) entry which is preliminary data.</text>
</comment>
<dbReference type="InterPro" id="IPR010945">
    <property type="entry name" value="Malate_DH_type2"/>
</dbReference>
<feature type="domain" description="Lactate/malate dehydrogenase C-terminal" evidence="6">
    <location>
        <begin position="349"/>
        <end position="520"/>
    </location>
</feature>
<dbReference type="Gene3D" id="3.90.110.10">
    <property type="entry name" value="Lactate dehydrogenase/glycoside hydrolase, family 4, C-terminal"/>
    <property type="match status" value="1"/>
</dbReference>
<reference evidence="7" key="1">
    <citation type="journal article" date="2020" name="Cell">
        <title>Large-Scale Comparative Analyses of Tick Genomes Elucidate Their Genetic Diversity and Vector Capacities.</title>
        <authorList>
            <consortium name="Tick Genome and Microbiome Consortium (TIGMIC)"/>
            <person name="Jia N."/>
            <person name="Wang J."/>
            <person name="Shi W."/>
            <person name="Du L."/>
            <person name="Sun Y."/>
            <person name="Zhan W."/>
            <person name="Jiang J.F."/>
            <person name="Wang Q."/>
            <person name="Zhang B."/>
            <person name="Ji P."/>
            <person name="Bell-Sakyi L."/>
            <person name="Cui X.M."/>
            <person name="Yuan T.T."/>
            <person name="Jiang B.G."/>
            <person name="Yang W.F."/>
            <person name="Lam T.T."/>
            <person name="Chang Q.C."/>
            <person name="Ding S.J."/>
            <person name="Wang X.J."/>
            <person name="Zhu J.G."/>
            <person name="Ruan X.D."/>
            <person name="Zhao L."/>
            <person name="Wei J.T."/>
            <person name="Ye R.Z."/>
            <person name="Que T.C."/>
            <person name="Du C.H."/>
            <person name="Zhou Y.H."/>
            <person name="Cheng J.X."/>
            <person name="Dai P.F."/>
            <person name="Guo W.B."/>
            <person name="Han X.H."/>
            <person name="Huang E.J."/>
            <person name="Li L.F."/>
            <person name="Wei W."/>
            <person name="Gao Y.C."/>
            <person name="Liu J.Z."/>
            <person name="Shao H.Z."/>
            <person name="Wang X."/>
            <person name="Wang C.C."/>
            <person name="Yang T.C."/>
            <person name="Huo Q.B."/>
            <person name="Li W."/>
            <person name="Chen H.Y."/>
            <person name="Chen S.E."/>
            <person name="Zhou L.G."/>
            <person name="Ni X.B."/>
            <person name="Tian J.H."/>
            <person name="Sheng Y."/>
            <person name="Liu T."/>
            <person name="Pan Y.S."/>
            <person name="Xia L.Y."/>
            <person name="Li J."/>
            <person name="Zhao F."/>
            <person name="Cao W.C."/>
        </authorList>
    </citation>
    <scope>NUCLEOTIDE SEQUENCE</scope>
    <source>
        <strain evidence="7">Rmic-2018</strain>
    </source>
</reference>
<dbReference type="InterPro" id="IPR022383">
    <property type="entry name" value="Lactate/malate_DH_C"/>
</dbReference>
<dbReference type="SUPFAM" id="SSF51735">
    <property type="entry name" value="NAD(P)-binding Rossmann-fold domains"/>
    <property type="match status" value="1"/>
</dbReference>
<protein>
    <recommendedName>
        <fullName evidence="2">Malate dehydrogenase, cytoplasmic</fullName>
    </recommendedName>
</protein>
<evidence type="ECO:0000313" key="8">
    <source>
        <dbReference type="Proteomes" id="UP000821866"/>
    </source>
</evidence>
<organism evidence="7 8">
    <name type="scientific">Rhipicephalus microplus</name>
    <name type="common">Cattle tick</name>
    <name type="synonym">Boophilus microplus</name>
    <dbReference type="NCBI Taxonomy" id="6941"/>
    <lineage>
        <taxon>Eukaryota</taxon>
        <taxon>Metazoa</taxon>
        <taxon>Ecdysozoa</taxon>
        <taxon>Arthropoda</taxon>
        <taxon>Chelicerata</taxon>
        <taxon>Arachnida</taxon>
        <taxon>Acari</taxon>
        <taxon>Parasitiformes</taxon>
        <taxon>Ixodida</taxon>
        <taxon>Ixodoidea</taxon>
        <taxon>Ixodidae</taxon>
        <taxon>Rhipicephalinae</taxon>
        <taxon>Rhipicephalus</taxon>
        <taxon>Boophilus</taxon>
    </lineage>
</organism>
<dbReference type="AlphaFoldDB" id="A0A9J6DLV6"/>
<evidence type="ECO:0000313" key="7">
    <source>
        <dbReference type="EMBL" id="KAH8022888.1"/>
    </source>
</evidence>
<evidence type="ECO:0000256" key="1">
    <source>
        <dbReference type="ARBA" id="ARBA00009613"/>
    </source>
</evidence>